<keyword evidence="3" id="KW-1185">Reference proteome</keyword>
<name>J4GNP5_9APHY</name>
<evidence type="ECO:0000313" key="3">
    <source>
        <dbReference type="Proteomes" id="UP000006352"/>
    </source>
</evidence>
<dbReference type="RefSeq" id="XP_012181033.1">
    <property type="nucleotide sequence ID" value="XM_012325643.1"/>
</dbReference>
<dbReference type="GO" id="GO:0003723">
    <property type="term" value="F:RNA binding"/>
    <property type="evidence" value="ECO:0007669"/>
    <property type="project" value="TreeGrafter"/>
</dbReference>
<dbReference type="GO" id="GO:0005730">
    <property type="term" value="C:nucleolus"/>
    <property type="evidence" value="ECO:0007669"/>
    <property type="project" value="TreeGrafter"/>
</dbReference>
<dbReference type="InParanoid" id="J4GNP5"/>
<dbReference type="GO" id="GO:0030490">
    <property type="term" value="P:maturation of SSU-rRNA"/>
    <property type="evidence" value="ECO:0007669"/>
    <property type="project" value="InterPro"/>
</dbReference>
<reference evidence="2 3" key="1">
    <citation type="journal article" date="2012" name="Appl. Environ. Microbiol.">
        <title>Short-read sequencing for genomic analysis of the brown rot fungus Fibroporia radiculosa.</title>
        <authorList>
            <person name="Tang J.D."/>
            <person name="Perkins A.D."/>
            <person name="Sonstegard T.S."/>
            <person name="Schroeder S.G."/>
            <person name="Burgess S.C."/>
            <person name="Diehl S.V."/>
        </authorList>
    </citation>
    <scope>NUCLEOTIDE SEQUENCE [LARGE SCALE GENOMIC DNA]</scope>
    <source>
        <strain evidence="2 3">TFFH 294</strain>
    </source>
</reference>
<accession>J4GNP5</accession>
<feature type="region of interest" description="Disordered" evidence="1">
    <location>
        <begin position="1"/>
        <end position="54"/>
    </location>
</feature>
<dbReference type="Proteomes" id="UP000006352">
    <property type="component" value="Unassembled WGS sequence"/>
</dbReference>
<evidence type="ECO:0000313" key="2">
    <source>
        <dbReference type="EMBL" id="CCM01750.1"/>
    </source>
</evidence>
<dbReference type="GeneID" id="24096661"/>
<dbReference type="InterPro" id="IPR042859">
    <property type="entry name" value="NOL11"/>
</dbReference>
<proteinExistence type="predicted"/>
<protein>
    <submittedName>
        <fullName evidence="2">Uncharacterized protein</fullName>
    </submittedName>
</protein>
<feature type="compositionally biased region" description="Polar residues" evidence="1">
    <location>
        <begin position="101"/>
        <end position="113"/>
    </location>
</feature>
<dbReference type="EMBL" id="HE797048">
    <property type="protein sequence ID" value="CCM01750.1"/>
    <property type="molecule type" value="Genomic_DNA"/>
</dbReference>
<evidence type="ECO:0000256" key="1">
    <source>
        <dbReference type="SAM" id="MobiDB-lite"/>
    </source>
</evidence>
<gene>
    <name evidence="2" type="ORF">FIBRA_03816</name>
</gene>
<dbReference type="AlphaFoldDB" id="J4GNP5"/>
<dbReference type="PANTHER" id="PTHR15633">
    <property type="entry name" value="NUCLEOLAR PROTEIN 11"/>
    <property type="match status" value="1"/>
</dbReference>
<dbReference type="STRING" id="599839.J4GNP5"/>
<organism evidence="2 3">
    <name type="scientific">Fibroporia radiculosa</name>
    <dbReference type="NCBI Taxonomy" id="599839"/>
    <lineage>
        <taxon>Eukaryota</taxon>
        <taxon>Fungi</taxon>
        <taxon>Dikarya</taxon>
        <taxon>Basidiomycota</taxon>
        <taxon>Agaricomycotina</taxon>
        <taxon>Agaricomycetes</taxon>
        <taxon>Polyporales</taxon>
        <taxon>Fibroporiaceae</taxon>
        <taxon>Fibroporia</taxon>
    </lineage>
</organism>
<feature type="compositionally biased region" description="Low complexity" evidence="1">
    <location>
        <begin position="31"/>
        <end position="46"/>
    </location>
</feature>
<dbReference type="OrthoDB" id="4349954at2759"/>
<dbReference type="PANTHER" id="PTHR15633:SF2">
    <property type="entry name" value="NUCLEOLAR PROTEIN 11"/>
    <property type="match status" value="1"/>
</dbReference>
<feature type="region of interest" description="Disordered" evidence="1">
    <location>
        <begin position="93"/>
        <end position="135"/>
    </location>
</feature>
<sequence length="1106" mass="120866">MAANTQVASQGAVKKTVGKGKVAPSRYLNPTSASTSRATAVTGSSSKIGPTVPSSVKGKAIAPALYTSKDNPSSTSIREYESVTTKRVVARAARKDLGSSRGISEKTSTNNRNRFPISASASSSVPVQATSREKLDNDASLQPEALYLAAQTYSWLYMTSTLENRFDNSKKAASDALESRSRELASEEADIADARTRFVSERLLDFYEELSDVKLSGAVPSVVQAYLKVERTYSTTISEAVSLATQSHDEYTDIRVYARVLDHIDCLQQEVETVESFILTATDVQLHARERPRALQALRELLPVIRAQADNLNSPSTPASSSTSRKHVLLGDAFTSNHKGSGFATVAAQGDGIHILDLSTLHPAISHTLGPNTTFSCPPVTQTSRRNGVDICTTFAVVESSPDVLQKEGGRTVWKWEEQLSGGVMSGDAQKKKKSALVPHALSRIYVCDDLPDKLLLVDRRGEISLSDMDLSPENLIFPITQRNAQTTLYKHFVFPRKSCTFMSSGSMLGGVVAAFLWRESDQMKVSVTSVDTHSGPTSEGECILPLTEADIVDASFSASGCITVLTCSGTWRSFQLSESATSSESFSLRPLSEPIHLAALSFLSAITSTEISLLALTSSHVLLSGISTSPGSSPEITLLIWDMQYGVLLSEQRCGVPSTLGRLKPKCIQMHLAAVPPTESQSQALLVLSPSTDRPAKRVDSKSNILHSSILVVPYTVPLTSTIARALGRASASTKYLKLNSEQKGLSGYHKFFNTAQAKLLKSVQHAMNTATNADVERVFEEWVADEEQRASAQFGGNVVRQNEEHLLPLGHLFVKQLLDIVLPASTSGNTSSTKLPHAPKVVRYLLERRVVSDCMIEGGLIPALLLRHDWESAVLAVQKVIDLPEMDITSLLAQVVAQRRQVQTDNDAMQVDSPAGMPTLPSFLSLFVHYPTSPATLRIALRRHLADADDLTHVLSILDGWVEQWCREDVRLLPDGVKKDAHGVQVPFYTERKQEGLPSLDKILNFAQSIFDASFLTLLSYPPAHVLIRTLLTRLRQELALISELQVLHGPLRPFAWAHTRAVHEGIHGPAKVDTSIDWRRRKKLAHEQAEMSVRQYQVEELVI</sequence>
<dbReference type="HOGENOM" id="CLU_009534_0_0_1"/>
<feature type="compositionally biased region" description="Low complexity" evidence="1">
    <location>
        <begin position="11"/>
        <end position="23"/>
    </location>
</feature>